<dbReference type="GeneID" id="87841196"/>
<proteinExistence type="predicted"/>
<evidence type="ECO:0000313" key="2">
    <source>
        <dbReference type="Proteomes" id="UP001278766"/>
    </source>
</evidence>
<comment type="caution">
    <text evidence="1">The sequence shown here is derived from an EMBL/GenBank/DDBJ whole genome shotgun (WGS) entry which is preliminary data.</text>
</comment>
<sequence length="118" mass="13558">MDFLPRNPMRVHQNPFIFQDPQSIPCPRLAFVQPFSREEPLWPIELFLRRGQGSTDAVDAVEIPGFNRPKQCLPEEVVFIPNITKVVRHALGDAALDLVEEAPWFRIGRGSMECRVFN</sequence>
<reference evidence="1" key="2">
    <citation type="submission" date="2023-06" db="EMBL/GenBank/DDBJ databases">
        <authorList>
            <consortium name="Lawrence Berkeley National Laboratory"/>
            <person name="Haridas S."/>
            <person name="Hensen N."/>
            <person name="Bonometti L."/>
            <person name="Westerberg I."/>
            <person name="Brannstrom I.O."/>
            <person name="Guillou S."/>
            <person name="Cros-Aarteil S."/>
            <person name="Calhoun S."/>
            <person name="Kuo A."/>
            <person name="Mondo S."/>
            <person name="Pangilinan J."/>
            <person name="Riley R."/>
            <person name="Labutti K."/>
            <person name="Andreopoulos B."/>
            <person name="Lipzen A."/>
            <person name="Chen C."/>
            <person name="Yanf M."/>
            <person name="Daum C."/>
            <person name="Ng V."/>
            <person name="Clum A."/>
            <person name="Steindorff A."/>
            <person name="Ohm R."/>
            <person name="Martin F."/>
            <person name="Silar P."/>
            <person name="Natvig D."/>
            <person name="Lalanne C."/>
            <person name="Gautier V."/>
            <person name="Ament-Velasquez S.L."/>
            <person name="Kruys A."/>
            <person name="Hutchinson M.I."/>
            <person name="Powell A.J."/>
            <person name="Barry K."/>
            <person name="Miller A.N."/>
            <person name="Grigoriev I.V."/>
            <person name="Debuchy R."/>
            <person name="Gladieux P."/>
            <person name="Thoren M.H."/>
            <person name="Johannesson H."/>
        </authorList>
    </citation>
    <scope>NUCLEOTIDE SEQUENCE</scope>
    <source>
        <strain evidence="1">CBS 168.71</strain>
    </source>
</reference>
<gene>
    <name evidence="1" type="ORF">B0H64DRAFT_402567</name>
</gene>
<dbReference type="EMBL" id="JAUEPN010000005">
    <property type="protein sequence ID" value="KAK3295094.1"/>
    <property type="molecule type" value="Genomic_DNA"/>
</dbReference>
<protein>
    <submittedName>
        <fullName evidence="1">Uncharacterized protein</fullName>
    </submittedName>
</protein>
<name>A0AAE0HF09_9PEZI</name>
<reference evidence="1" key="1">
    <citation type="journal article" date="2023" name="Mol. Phylogenet. Evol.">
        <title>Genome-scale phylogeny and comparative genomics of the fungal order Sordariales.</title>
        <authorList>
            <person name="Hensen N."/>
            <person name="Bonometti L."/>
            <person name="Westerberg I."/>
            <person name="Brannstrom I.O."/>
            <person name="Guillou S."/>
            <person name="Cros-Aarteil S."/>
            <person name="Calhoun S."/>
            <person name="Haridas S."/>
            <person name="Kuo A."/>
            <person name="Mondo S."/>
            <person name="Pangilinan J."/>
            <person name="Riley R."/>
            <person name="LaButti K."/>
            <person name="Andreopoulos B."/>
            <person name="Lipzen A."/>
            <person name="Chen C."/>
            <person name="Yan M."/>
            <person name="Daum C."/>
            <person name="Ng V."/>
            <person name="Clum A."/>
            <person name="Steindorff A."/>
            <person name="Ohm R.A."/>
            <person name="Martin F."/>
            <person name="Silar P."/>
            <person name="Natvig D.O."/>
            <person name="Lalanne C."/>
            <person name="Gautier V."/>
            <person name="Ament-Velasquez S.L."/>
            <person name="Kruys A."/>
            <person name="Hutchinson M.I."/>
            <person name="Powell A.J."/>
            <person name="Barry K."/>
            <person name="Miller A.N."/>
            <person name="Grigoriev I.V."/>
            <person name="Debuchy R."/>
            <person name="Gladieux P."/>
            <person name="Hiltunen Thoren M."/>
            <person name="Johannesson H."/>
        </authorList>
    </citation>
    <scope>NUCLEOTIDE SEQUENCE</scope>
    <source>
        <strain evidence="1">CBS 168.71</strain>
    </source>
</reference>
<dbReference type="Proteomes" id="UP001278766">
    <property type="component" value="Unassembled WGS sequence"/>
</dbReference>
<dbReference type="RefSeq" id="XP_062658608.1">
    <property type="nucleotide sequence ID" value="XM_062804248.1"/>
</dbReference>
<evidence type="ECO:0000313" key="1">
    <source>
        <dbReference type="EMBL" id="KAK3295094.1"/>
    </source>
</evidence>
<accession>A0AAE0HF09</accession>
<keyword evidence="2" id="KW-1185">Reference proteome</keyword>
<dbReference type="AlphaFoldDB" id="A0AAE0HF09"/>
<organism evidence="1 2">
    <name type="scientific">Chaetomium fimeti</name>
    <dbReference type="NCBI Taxonomy" id="1854472"/>
    <lineage>
        <taxon>Eukaryota</taxon>
        <taxon>Fungi</taxon>
        <taxon>Dikarya</taxon>
        <taxon>Ascomycota</taxon>
        <taxon>Pezizomycotina</taxon>
        <taxon>Sordariomycetes</taxon>
        <taxon>Sordariomycetidae</taxon>
        <taxon>Sordariales</taxon>
        <taxon>Chaetomiaceae</taxon>
        <taxon>Chaetomium</taxon>
    </lineage>
</organism>